<dbReference type="SUPFAM" id="SSF56601">
    <property type="entry name" value="beta-lactamase/transpeptidase-like"/>
    <property type="match status" value="1"/>
</dbReference>
<comment type="subcellular location">
    <subcellularLocation>
        <location evidence="1">Membrane</location>
    </subcellularLocation>
</comment>
<proteinExistence type="predicted"/>
<dbReference type="Proteomes" id="UP000464658">
    <property type="component" value="Chromosome"/>
</dbReference>
<evidence type="ECO:0000313" key="4">
    <source>
        <dbReference type="EMBL" id="BBP89109.1"/>
    </source>
</evidence>
<dbReference type="Pfam" id="PF00905">
    <property type="entry name" value="Transpeptidase"/>
    <property type="match status" value="1"/>
</dbReference>
<protein>
    <recommendedName>
        <fullName evidence="3">PASTA domain-containing protein</fullName>
    </recommendedName>
</protein>
<keyword evidence="2" id="KW-0472">Membrane</keyword>
<gene>
    <name evidence="4" type="ORF">BsIDN1_27270</name>
</gene>
<dbReference type="Pfam" id="PF03793">
    <property type="entry name" value="PASTA"/>
    <property type="match status" value="1"/>
</dbReference>
<organism evidence="4 5">
    <name type="scientific">Bacillus safensis</name>
    <dbReference type="NCBI Taxonomy" id="561879"/>
    <lineage>
        <taxon>Bacteria</taxon>
        <taxon>Bacillati</taxon>
        <taxon>Bacillota</taxon>
        <taxon>Bacilli</taxon>
        <taxon>Bacillales</taxon>
        <taxon>Bacillaceae</taxon>
        <taxon>Bacillus</taxon>
    </lineage>
</organism>
<sequence>MENNHIVSFIGFAPADDPSIVVYVAVDNPKGTIQFGGTVAAPIVGHIMRDSLPEMEKKKRKGQIEKKYQWLDTKTIEVPNLVGGSVSDLESLLINLKIDASGTGSKVVKQSPAAGTKVKEGSTIRLYLNNE</sequence>
<dbReference type="SMART" id="SM00740">
    <property type="entry name" value="PASTA"/>
    <property type="match status" value="1"/>
</dbReference>
<dbReference type="CDD" id="cd06573">
    <property type="entry name" value="PASTA"/>
    <property type="match status" value="1"/>
</dbReference>
<dbReference type="SUPFAM" id="SSF54184">
    <property type="entry name" value="Penicillin-binding protein 2x (pbp-2x), c-terminal domain"/>
    <property type="match status" value="1"/>
</dbReference>
<dbReference type="GO" id="GO:0071555">
    <property type="term" value="P:cell wall organization"/>
    <property type="evidence" value="ECO:0007669"/>
    <property type="project" value="TreeGrafter"/>
</dbReference>
<dbReference type="GO" id="GO:0008658">
    <property type="term" value="F:penicillin binding"/>
    <property type="evidence" value="ECO:0007669"/>
    <property type="project" value="InterPro"/>
</dbReference>
<dbReference type="Gene3D" id="3.30.10.20">
    <property type="match status" value="1"/>
</dbReference>
<evidence type="ECO:0000259" key="3">
    <source>
        <dbReference type="PROSITE" id="PS51178"/>
    </source>
</evidence>
<evidence type="ECO:0000313" key="5">
    <source>
        <dbReference type="Proteomes" id="UP000464658"/>
    </source>
</evidence>
<dbReference type="InterPro" id="IPR050515">
    <property type="entry name" value="Beta-lactam/transpept"/>
</dbReference>
<dbReference type="GO" id="GO:0005886">
    <property type="term" value="C:plasma membrane"/>
    <property type="evidence" value="ECO:0007669"/>
    <property type="project" value="TreeGrafter"/>
</dbReference>
<accession>A0A5S9MAY3</accession>
<reference evidence="4 5" key="1">
    <citation type="submission" date="2019-12" db="EMBL/GenBank/DDBJ databases">
        <title>Full genome sequence of a Bacillus safensis strain isolated from commercially available natto in Indonesia.</title>
        <authorList>
            <person name="Yoshida M."/>
            <person name="Uomi M."/>
            <person name="Waturangi D."/>
            <person name="Ekaputri J.J."/>
            <person name="Setiamarga D.H.E."/>
        </authorList>
    </citation>
    <scope>NUCLEOTIDE SEQUENCE [LARGE SCALE GENOMIC DNA]</scope>
    <source>
        <strain evidence="4 5">IDN1</strain>
    </source>
</reference>
<dbReference type="InterPro" id="IPR012338">
    <property type="entry name" value="Beta-lactam/transpept-like"/>
</dbReference>
<feature type="domain" description="PASTA" evidence="3">
    <location>
        <begin position="72"/>
        <end position="130"/>
    </location>
</feature>
<dbReference type="PANTHER" id="PTHR30627:SF1">
    <property type="entry name" value="PEPTIDOGLYCAN D,D-TRANSPEPTIDASE FTSI"/>
    <property type="match status" value="1"/>
</dbReference>
<evidence type="ECO:0000256" key="2">
    <source>
        <dbReference type="ARBA" id="ARBA00023136"/>
    </source>
</evidence>
<evidence type="ECO:0000256" key="1">
    <source>
        <dbReference type="ARBA" id="ARBA00004370"/>
    </source>
</evidence>
<dbReference type="InterPro" id="IPR001460">
    <property type="entry name" value="PCN-bd_Tpept"/>
</dbReference>
<dbReference type="PANTHER" id="PTHR30627">
    <property type="entry name" value="PEPTIDOGLYCAN D,D-TRANSPEPTIDASE"/>
    <property type="match status" value="1"/>
</dbReference>
<dbReference type="Gene3D" id="3.30.450.330">
    <property type="match status" value="1"/>
</dbReference>
<dbReference type="AlphaFoldDB" id="A0A5S9MAY3"/>
<dbReference type="InterPro" id="IPR005543">
    <property type="entry name" value="PASTA_dom"/>
</dbReference>
<dbReference type="EMBL" id="AP021906">
    <property type="protein sequence ID" value="BBP89109.1"/>
    <property type="molecule type" value="Genomic_DNA"/>
</dbReference>
<name>A0A5S9MAY3_BACIA</name>
<dbReference type="PROSITE" id="PS51178">
    <property type="entry name" value="PASTA"/>
    <property type="match status" value="1"/>
</dbReference>